<dbReference type="InterPro" id="IPR027417">
    <property type="entry name" value="P-loop_NTPase"/>
</dbReference>
<dbReference type="PRINTS" id="PR00449">
    <property type="entry name" value="RASTRNSFRMNG"/>
</dbReference>
<evidence type="ECO:0000256" key="1">
    <source>
        <dbReference type="ARBA" id="ARBA00022741"/>
    </source>
</evidence>
<evidence type="ECO:0000256" key="3">
    <source>
        <dbReference type="SAM" id="MobiDB-lite"/>
    </source>
</evidence>
<keyword evidence="1" id="KW-0547">Nucleotide-binding</keyword>
<evidence type="ECO:0000313" key="4">
    <source>
        <dbReference type="EMBL" id="TRY68353.1"/>
    </source>
</evidence>
<protein>
    <submittedName>
        <fullName evidence="4">Uncharacterized protein</fullName>
    </submittedName>
</protein>
<keyword evidence="2" id="KW-0342">GTP-binding</keyword>
<comment type="caution">
    <text evidence="4">The sequence shown here is derived from an EMBL/GenBank/DDBJ whole genome shotgun (WGS) entry which is preliminary data.</text>
</comment>
<dbReference type="FunFam" id="3.40.50.300:FF:001447">
    <property type="entry name" value="Ras-related protein Rab-1B"/>
    <property type="match status" value="1"/>
</dbReference>
<evidence type="ECO:0000256" key="2">
    <source>
        <dbReference type="ARBA" id="ARBA00023134"/>
    </source>
</evidence>
<dbReference type="AlphaFoldDB" id="A0A553NSE1"/>
<dbReference type="SMART" id="SM00174">
    <property type="entry name" value="RHO"/>
    <property type="match status" value="1"/>
</dbReference>
<dbReference type="CDD" id="cd00154">
    <property type="entry name" value="Rab"/>
    <property type="match status" value="1"/>
</dbReference>
<dbReference type="Proteomes" id="UP000318571">
    <property type="component" value="Chromosome 1"/>
</dbReference>
<sequence length="325" mass="37374">MDDVSAITRVQDDFRSVTMARNEEIPLNQPEDPSLQRCKSLNRYDHLYKLLVLGDTGVGKTSFIDRFTEGKFSDDEGYLPTIVINFKMRILHIKEKDKKIKLQIWDTSAKEQHAGLVENFLKGSRGFIFCYDVTNRESFLHLTKWFKFAKDKLSEYDSALKMICACKCDRNQNRQVTREEAHIFAISHSARYWETSAKSAQNVEASFTTLANSILAEDEGWEQEPRIRNSTTTPLNRASLIVRGMGKRVSAPKRSATTLRRSFRFSLRGKNCRKSGEPDEDPPQYRRHSSPSKDLSLDNESQGRKITCLGKQFRMPKKKAKCVIS</sequence>
<dbReference type="PROSITE" id="PS51421">
    <property type="entry name" value="RAS"/>
    <property type="match status" value="1"/>
</dbReference>
<dbReference type="Pfam" id="PF00071">
    <property type="entry name" value="Ras"/>
    <property type="match status" value="1"/>
</dbReference>
<dbReference type="SMART" id="SM00175">
    <property type="entry name" value="RAB"/>
    <property type="match status" value="1"/>
</dbReference>
<dbReference type="SMART" id="SM00176">
    <property type="entry name" value="RAN"/>
    <property type="match status" value="1"/>
</dbReference>
<dbReference type="SUPFAM" id="SSF52540">
    <property type="entry name" value="P-loop containing nucleoside triphosphate hydrolases"/>
    <property type="match status" value="1"/>
</dbReference>
<dbReference type="PROSITE" id="PS51419">
    <property type="entry name" value="RAB"/>
    <property type="match status" value="1"/>
</dbReference>
<dbReference type="Gene3D" id="3.40.50.300">
    <property type="entry name" value="P-loop containing nucleotide triphosphate hydrolases"/>
    <property type="match status" value="1"/>
</dbReference>
<dbReference type="InterPro" id="IPR005225">
    <property type="entry name" value="Small_GTP-bd"/>
</dbReference>
<dbReference type="PANTHER" id="PTHR47977">
    <property type="entry name" value="RAS-RELATED PROTEIN RAB"/>
    <property type="match status" value="1"/>
</dbReference>
<accession>A0A553NSE1</accession>
<reference evidence="4 5" key="1">
    <citation type="journal article" date="2018" name="Nat. Ecol. Evol.">
        <title>Genomic signatures of mitonuclear coevolution across populations of Tigriopus californicus.</title>
        <authorList>
            <person name="Barreto F.S."/>
            <person name="Watson E.T."/>
            <person name="Lima T.G."/>
            <person name="Willett C.S."/>
            <person name="Edmands S."/>
            <person name="Li W."/>
            <person name="Burton R.S."/>
        </authorList>
    </citation>
    <scope>NUCLEOTIDE SEQUENCE [LARGE SCALE GENOMIC DNA]</scope>
    <source>
        <strain evidence="4 5">San Diego</strain>
    </source>
</reference>
<dbReference type="STRING" id="6832.A0A553NSE1"/>
<dbReference type="GO" id="GO:0005525">
    <property type="term" value="F:GTP binding"/>
    <property type="evidence" value="ECO:0007669"/>
    <property type="project" value="UniProtKB-KW"/>
</dbReference>
<gene>
    <name evidence="4" type="ORF">TCAL_04123</name>
</gene>
<proteinExistence type="predicted"/>
<organism evidence="4 5">
    <name type="scientific">Tigriopus californicus</name>
    <name type="common">Marine copepod</name>
    <dbReference type="NCBI Taxonomy" id="6832"/>
    <lineage>
        <taxon>Eukaryota</taxon>
        <taxon>Metazoa</taxon>
        <taxon>Ecdysozoa</taxon>
        <taxon>Arthropoda</taxon>
        <taxon>Crustacea</taxon>
        <taxon>Multicrustacea</taxon>
        <taxon>Hexanauplia</taxon>
        <taxon>Copepoda</taxon>
        <taxon>Harpacticoida</taxon>
        <taxon>Harpacticidae</taxon>
        <taxon>Tigriopus</taxon>
    </lineage>
</organism>
<feature type="region of interest" description="Disordered" evidence="3">
    <location>
        <begin position="270"/>
        <end position="302"/>
    </location>
</feature>
<keyword evidence="5" id="KW-1185">Reference proteome</keyword>
<dbReference type="SMART" id="SM00173">
    <property type="entry name" value="RAS"/>
    <property type="match status" value="1"/>
</dbReference>
<dbReference type="InterPro" id="IPR050227">
    <property type="entry name" value="Rab"/>
</dbReference>
<dbReference type="NCBIfam" id="TIGR00231">
    <property type="entry name" value="small_GTP"/>
    <property type="match status" value="1"/>
</dbReference>
<dbReference type="GO" id="GO:0003924">
    <property type="term" value="F:GTPase activity"/>
    <property type="evidence" value="ECO:0007669"/>
    <property type="project" value="InterPro"/>
</dbReference>
<dbReference type="InterPro" id="IPR001806">
    <property type="entry name" value="Small_GTPase"/>
</dbReference>
<name>A0A553NSE1_TIGCA</name>
<evidence type="ECO:0000313" key="5">
    <source>
        <dbReference type="Proteomes" id="UP000318571"/>
    </source>
</evidence>
<dbReference type="EMBL" id="VCGU01000010">
    <property type="protein sequence ID" value="TRY68353.1"/>
    <property type="molecule type" value="Genomic_DNA"/>
</dbReference>